<sequence length="187" mass="20861">MLFRSKDHASTFARLPTGLFVFCAFALGMFIATLIHTQSPERQSAPPAFATEALPDPDIALFELKGIIYTPATLPPEARKVFHDAWRAALEQYQRGLMQSVNITLDSRAEEFSELMARVGAKKINDDDVERFYDNNSEQMKAPLSEIRSELKRALEANRRTEASTAVIRELVQAGELTFAGQLSGKP</sequence>
<evidence type="ECO:0000313" key="2">
    <source>
        <dbReference type="EMBL" id="GAA3971456.1"/>
    </source>
</evidence>
<protein>
    <submittedName>
        <fullName evidence="2">Uncharacterized protein</fullName>
    </submittedName>
</protein>
<feature type="transmembrane region" description="Helical" evidence="1">
    <location>
        <begin position="12"/>
        <end position="35"/>
    </location>
</feature>
<gene>
    <name evidence="2" type="ORF">GCM10022278_31070</name>
</gene>
<dbReference type="EMBL" id="BAABBO010000014">
    <property type="protein sequence ID" value="GAA3971456.1"/>
    <property type="molecule type" value="Genomic_DNA"/>
</dbReference>
<keyword evidence="1" id="KW-0472">Membrane</keyword>
<comment type="caution">
    <text evidence="2">The sequence shown here is derived from an EMBL/GenBank/DDBJ whole genome shotgun (WGS) entry which is preliminary data.</text>
</comment>
<reference evidence="3" key="1">
    <citation type="journal article" date="2019" name="Int. J. Syst. Evol. Microbiol.">
        <title>The Global Catalogue of Microorganisms (GCM) 10K type strain sequencing project: providing services to taxonomists for standard genome sequencing and annotation.</title>
        <authorList>
            <consortium name="The Broad Institute Genomics Platform"/>
            <consortium name="The Broad Institute Genome Sequencing Center for Infectious Disease"/>
            <person name="Wu L."/>
            <person name="Ma J."/>
        </authorList>
    </citation>
    <scope>NUCLEOTIDE SEQUENCE [LARGE SCALE GENOMIC DNA]</scope>
    <source>
        <strain evidence="3">JCM 17555</strain>
    </source>
</reference>
<dbReference type="RefSeq" id="WP_344808023.1">
    <property type="nucleotide sequence ID" value="NZ_BAABBO010000014.1"/>
</dbReference>
<accession>A0ABP7PUD0</accession>
<evidence type="ECO:0000313" key="3">
    <source>
        <dbReference type="Proteomes" id="UP001501337"/>
    </source>
</evidence>
<dbReference type="Gene3D" id="1.10.4030.10">
    <property type="entry name" value="Porin chaperone SurA, peptide-binding domain"/>
    <property type="match status" value="1"/>
</dbReference>
<organism evidence="2 3">
    <name type="scientific">Allohahella marinimesophila</name>
    <dbReference type="NCBI Taxonomy" id="1054972"/>
    <lineage>
        <taxon>Bacteria</taxon>
        <taxon>Pseudomonadati</taxon>
        <taxon>Pseudomonadota</taxon>
        <taxon>Gammaproteobacteria</taxon>
        <taxon>Oceanospirillales</taxon>
        <taxon>Hahellaceae</taxon>
        <taxon>Allohahella</taxon>
    </lineage>
</organism>
<keyword evidence="1" id="KW-0812">Transmembrane</keyword>
<proteinExistence type="predicted"/>
<dbReference type="Proteomes" id="UP001501337">
    <property type="component" value="Unassembled WGS sequence"/>
</dbReference>
<keyword evidence="1" id="KW-1133">Transmembrane helix</keyword>
<name>A0ABP7PUD0_9GAMM</name>
<keyword evidence="3" id="KW-1185">Reference proteome</keyword>
<evidence type="ECO:0000256" key="1">
    <source>
        <dbReference type="SAM" id="Phobius"/>
    </source>
</evidence>